<dbReference type="GO" id="GO:0005829">
    <property type="term" value="C:cytosol"/>
    <property type="evidence" value="ECO:0007669"/>
    <property type="project" value="TreeGrafter"/>
</dbReference>
<dbReference type="Gene3D" id="2.20.25.10">
    <property type="match status" value="1"/>
</dbReference>
<gene>
    <name evidence="2" type="ORF">CL943_00210</name>
</gene>
<accession>A0A2D6LZX5</accession>
<dbReference type="InterPro" id="IPR005651">
    <property type="entry name" value="Trm112-like"/>
</dbReference>
<dbReference type="AlphaFoldDB" id="A0A2D6LZX5"/>
<protein>
    <recommendedName>
        <fullName evidence="1">UPF0434 protein CL943_00210</fullName>
    </recommendedName>
</protein>
<comment type="caution">
    <text evidence="2">The sequence shown here is derived from an EMBL/GenBank/DDBJ whole genome shotgun (WGS) entry which is preliminary data.</text>
</comment>
<proteinExistence type="inferred from homology"/>
<dbReference type="SUPFAM" id="SSF158997">
    <property type="entry name" value="Trm112p-like"/>
    <property type="match status" value="1"/>
</dbReference>
<comment type="similarity">
    <text evidence="1">Belongs to the UPF0434 family.</text>
</comment>
<dbReference type="PANTHER" id="PTHR33505:SF4">
    <property type="entry name" value="PROTEIN PREY, MITOCHONDRIAL"/>
    <property type="match status" value="1"/>
</dbReference>
<reference evidence="3" key="1">
    <citation type="submission" date="2017-09" db="EMBL/GenBank/DDBJ databases">
        <title>The Reconstruction of 2,631 Draft Metagenome-Assembled Genomes from the Global Oceans.</title>
        <authorList>
            <person name="Tully B.J."/>
            <person name="Graham E.D."/>
            <person name="Heidelberg J.F."/>
        </authorList>
    </citation>
    <scope>NUCLEOTIDE SEQUENCE [LARGE SCALE GENOMIC DNA]</scope>
</reference>
<dbReference type="PANTHER" id="PTHR33505">
    <property type="entry name" value="ZGC:162634"/>
    <property type="match status" value="1"/>
</dbReference>
<evidence type="ECO:0000256" key="1">
    <source>
        <dbReference type="HAMAP-Rule" id="MF_01187"/>
    </source>
</evidence>
<evidence type="ECO:0000313" key="2">
    <source>
        <dbReference type="EMBL" id="MAG21713.1"/>
    </source>
</evidence>
<keyword evidence="2" id="KW-0808">Transferase</keyword>
<dbReference type="GO" id="GO:0016301">
    <property type="term" value="F:kinase activity"/>
    <property type="evidence" value="ECO:0007669"/>
    <property type="project" value="UniProtKB-KW"/>
</dbReference>
<keyword evidence="2" id="KW-0418">Kinase</keyword>
<dbReference type="HAMAP" id="MF_01187">
    <property type="entry name" value="UPF0434"/>
    <property type="match status" value="1"/>
</dbReference>
<name>A0A2D6LZX5_9ARCH</name>
<sequence>MQQKEVPKQLLDVLACPKCKGSLSYKAQEAKLLCKNCKLAYRVENGIPIMLVDEAEKTK</sequence>
<dbReference type="Pfam" id="PF03966">
    <property type="entry name" value="Trm112p"/>
    <property type="match status" value="1"/>
</dbReference>
<organism evidence="2 3">
    <name type="scientific">Candidatus Iainarchaeum sp</name>
    <dbReference type="NCBI Taxonomy" id="3101447"/>
    <lineage>
        <taxon>Archaea</taxon>
        <taxon>Candidatus Iainarchaeota</taxon>
        <taxon>Candidatus Iainarchaeia</taxon>
        <taxon>Candidatus Iainarchaeales</taxon>
        <taxon>Candidatus Iainarchaeaceae</taxon>
        <taxon>Candidatus Iainarchaeum</taxon>
    </lineage>
</organism>
<dbReference type="EMBL" id="NZBU01000001">
    <property type="protein sequence ID" value="MAG21713.1"/>
    <property type="molecule type" value="Genomic_DNA"/>
</dbReference>
<evidence type="ECO:0000313" key="3">
    <source>
        <dbReference type="Proteomes" id="UP000226592"/>
    </source>
</evidence>
<dbReference type="Proteomes" id="UP000226592">
    <property type="component" value="Unassembled WGS sequence"/>
</dbReference>